<gene>
    <name evidence="1" type="ORF">ABJI51_24045</name>
</gene>
<accession>A0ABV0LIN9</accession>
<evidence type="ECO:0008006" key="3">
    <source>
        <dbReference type="Google" id="ProtNLM"/>
    </source>
</evidence>
<comment type="caution">
    <text evidence="1">The sequence shown here is derived from an EMBL/GenBank/DDBJ whole genome shotgun (WGS) entry which is preliminary data.</text>
</comment>
<dbReference type="RefSeq" id="WP_348953618.1">
    <property type="nucleotide sequence ID" value="NZ_JBDZYD010000009.1"/>
</dbReference>
<sequence>MTIDLSASTEPEIVRAARVLTAVNAAAQAADVDYLVVGATARTILSIGLAGTAPERATRDVDIAVEVATWADFDHRLNVRGLREATASAETVVLPGGLTVRVPAAPELALLKLLTWWERRMITTRDAIDLATMISWYSTGPYLDLLYEEESALLAQHEYDPALAGAWLLGSLMPRLLDDAGKKALLRIVADDDVLGRLANDARGTRAPELMRAMGAGIRHAVGM</sequence>
<evidence type="ECO:0000313" key="1">
    <source>
        <dbReference type="EMBL" id="MEQ0562166.1"/>
    </source>
</evidence>
<protein>
    <recommendedName>
        <fullName evidence="3">Nucleotidyltransferase</fullName>
    </recommendedName>
</protein>
<reference evidence="1 2" key="1">
    <citation type="submission" date="2024-05" db="EMBL/GenBank/DDBJ databases">
        <authorList>
            <person name="Zhao H."/>
            <person name="Xu Y."/>
            <person name="Lin S."/>
            <person name="Spain J.C."/>
            <person name="Zhou N.-Y."/>
        </authorList>
    </citation>
    <scope>NUCLEOTIDE SEQUENCE [LARGE SCALE GENOMIC DNA]</scope>
    <source>
        <strain evidence="1 2">NEAU-NG30</strain>
    </source>
</reference>
<keyword evidence="2" id="KW-1185">Reference proteome</keyword>
<proteinExistence type="predicted"/>
<evidence type="ECO:0000313" key="2">
    <source>
        <dbReference type="Proteomes" id="UP001440984"/>
    </source>
</evidence>
<dbReference type="EMBL" id="JBDZYD010000009">
    <property type="protein sequence ID" value="MEQ0562166.1"/>
    <property type="molecule type" value="Genomic_DNA"/>
</dbReference>
<name>A0ABV0LIN9_9PSEU</name>
<organism evidence="1 2">
    <name type="scientific">Amycolatopsis melonis</name>
    <dbReference type="NCBI Taxonomy" id="3156488"/>
    <lineage>
        <taxon>Bacteria</taxon>
        <taxon>Bacillati</taxon>
        <taxon>Actinomycetota</taxon>
        <taxon>Actinomycetes</taxon>
        <taxon>Pseudonocardiales</taxon>
        <taxon>Pseudonocardiaceae</taxon>
        <taxon>Amycolatopsis</taxon>
    </lineage>
</organism>
<dbReference type="Proteomes" id="UP001440984">
    <property type="component" value="Unassembled WGS sequence"/>
</dbReference>